<evidence type="ECO:0000313" key="7">
    <source>
        <dbReference type="Proteomes" id="UP001145087"/>
    </source>
</evidence>
<feature type="transmembrane region" description="Helical" evidence="5">
    <location>
        <begin position="81"/>
        <end position="103"/>
    </location>
</feature>
<comment type="caution">
    <text evidence="6">The sequence shown here is derived from an EMBL/GenBank/DDBJ whole genome shotgun (WGS) entry which is preliminary data.</text>
</comment>
<protein>
    <recommendedName>
        <fullName evidence="5">Probable membrane transporter protein</fullName>
    </recommendedName>
</protein>
<evidence type="ECO:0000256" key="2">
    <source>
        <dbReference type="ARBA" id="ARBA00022692"/>
    </source>
</evidence>
<dbReference type="RefSeq" id="WP_343333194.1">
    <property type="nucleotide sequence ID" value="NZ_JAPOHD010000022.1"/>
</dbReference>
<gene>
    <name evidence="6" type="ORF">OU798_10930</name>
</gene>
<evidence type="ECO:0000313" key="6">
    <source>
        <dbReference type="EMBL" id="MCY1720861.1"/>
    </source>
</evidence>
<proteinExistence type="inferred from homology"/>
<feature type="transmembrane region" description="Helical" evidence="5">
    <location>
        <begin position="12"/>
        <end position="44"/>
    </location>
</feature>
<feature type="transmembrane region" description="Helical" evidence="5">
    <location>
        <begin position="186"/>
        <end position="209"/>
    </location>
</feature>
<feature type="transmembrane region" description="Helical" evidence="5">
    <location>
        <begin position="215"/>
        <end position="235"/>
    </location>
</feature>
<keyword evidence="7" id="KW-1185">Reference proteome</keyword>
<evidence type="ECO:0000256" key="4">
    <source>
        <dbReference type="ARBA" id="ARBA00023136"/>
    </source>
</evidence>
<dbReference type="PANTHER" id="PTHR43701:SF2">
    <property type="entry name" value="MEMBRANE TRANSPORTER PROTEIN YJNA-RELATED"/>
    <property type="match status" value="1"/>
</dbReference>
<comment type="subcellular location">
    <subcellularLocation>
        <location evidence="5">Cell membrane</location>
        <topology evidence="5">Multi-pass membrane protein</topology>
    </subcellularLocation>
    <subcellularLocation>
        <location evidence="1">Membrane</location>
        <topology evidence="1">Multi-pass membrane protein</topology>
    </subcellularLocation>
</comment>
<comment type="similarity">
    <text evidence="5">Belongs to the 4-toluene sulfonate uptake permease (TSUP) (TC 2.A.102) family.</text>
</comment>
<sequence length="266" mass="27634">MIFHSSFESIYLVLPIIGFVIGLFGTMLGGGGGFFFLPVLTLIIGAPPQVAVATSLAATLPICIIGSLGHHRKGNIDLKTGGLFVTTGIIGAFLGAAITGLLTAKQLKVSFGIYAIIIALNMAYGTWKKKKAESDGKEQVAGTKFAKVTKGSIFGLSAGLIAGTFGTSGTAPVLAGLFAMRLPIKLVIGTSLLVVLVNTLFALGAHFLVGQIDLTLVWFLTAGSAIGAVVGTKMLSKANVDRSENNIRYVYALVMIAIGVLMMINN</sequence>
<dbReference type="InterPro" id="IPR051598">
    <property type="entry name" value="TSUP/Inactive_protease-like"/>
</dbReference>
<keyword evidence="5" id="KW-1003">Cell membrane</keyword>
<feature type="transmembrane region" description="Helical" evidence="5">
    <location>
        <begin position="109"/>
        <end position="127"/>
    </location>
</feature>
<dbReference type="PANTHER" id="PTHR43701">
    <property type="entry name" value="MEMBRANE TRANSPORTER PROTEIN MJ0441-RELATED"/>
    <property type="match status" value="1"/>
</dbReference>
<dbReference type="InterPro" id="IPR002781">
    <property type="entry name" value="TM_pro_TauE-like"/>
</dbReference>
<feature type="transmembrane region" description="Helical" evidence="5">
    <location>
        <begin position="247"/>
        <end position="264"/>
    </location>
</feature>
<dbReference type="AlphaFoldDB" id="A0A9X3F5A4"/>
<keyword evidence="2 5" id="KW-0812">Transmembrane</keyword>
<dbReference type="GO" id="GO:0005886">
    <property type="term" value="C:plasma membrane"/>
    <property type="evidence" value="ECO:0007669"/>
    <property type="project" value="UniProtKB-SubCell"/>
</dbReference>
<reference evidence="6" key="1">
    <citation type="submission" date="2022-11" db="EMBL/GenBank/DDBJ databases">
        <title>Marilongibacter aestuarii gen. nov., sp. nov., isolated from tidal flat sediment.</title>
        <authorList>
            <person name="Jiayan W."/>
        </authorList>
    </citation>
    <scope>NUCLEOTIDE SEQUENCE</scope>
    <source>
        <strain evidence="6">Z1-6</strain>
    </source>
</reference>
<evidence type="ECO:0000256" key="1">
    <source>
        <dbReference type="ARBA" id="ARBA00004141"/>
    </source>
</evidence>
<dbReference type="Proteomes" id="UP001145087">
    <property type="component" value="Unassembled WGS sequence"/>
</dbReference>
<keyword evidence="4 5" id="KW-0472">Membrane</keyword>
<keyword evidence="3 5" id="KW-1133">Transmembrane helix</keyword>
<evidence type="ECO:0000256" key="5">
    <source>
        <dbReference type="RuleBase" id="RU363041"/>
    </source>
</evidence>
<evidence type="ECO:0000256" key="3">
    <source>
        <dbReference type="ARBA" id="ARBA00022989"/>
    </source>
</evidence>
<accession>A0A9X3F5A4</accession>
<dbReference type="Pfam" id="PF01925">
    <property type="entry name" value="TauE"/>
    <property type="match status" value="1"/>
</dbReference>
<organism evidence="6 7">
    <name type="scientific">Draconibacterium aestuarii</name>
    <dbReference type="NCBI Taxonomy" id="2998507"/>
    <lineage>
        <taxon>Bacteria</taxon>
        <taxon>Pseudomonadati</taxon>
        <taxon>Bacteroidota</taxon>
        <taxon>Bacteroidia</taxon>
        <taxon>Marinilabiliales</taxon>
        <taxon>Prolixibacteraceae</taxon>
        <taxon>Draconibacterium</taxon>
    </lineage>
</organism>
<feature type="transmembrane region" description="Helical" evidence="5">
    <location>
        <begin position="50"/>
        <end position="69"/>
    </location>
</feature>
<dbReference type="EMBL" id="JAPOHD010000022">
    <property type="protein sequence ID" value="MCY1720861.1"/>
    <property type="molecule type" value="Genomic_DNA"/>
</dbReference>
<name>A0A9X3F5A4_9BACT</name>